<organism evidence="4 5">
    <name type="scientific">Natrinema versiforme JCM 10478</name>
    <dbReference type="NCBI Taxonomy" id="1227496"/>
    <lineage>
        <taxon>Archaea</taxon>
        <taxon>Methanobacteriati</taxon>
        <taxon>Methanobacteriota</taxon>
        <taxon>Stenosarchaea group</taxon>
        <taxon>Halobacteria</taxon>
        <taxon>Halobacteriales</taxon>
        <taxon>Natrialbaceae</taxon>
        <taxon>Natrinema</taxon>
    </lineage>
</organism>
<feature type="domain" description="CARDB" evidence="3">
    <location>
        <begin position="169"/>
        <end position="237"/>
    </location>
</feature>
<keyword evidence="2" id="KW-1133">Transmembrane helix</keyword>
<proteinExistence type="predicted"/>
<accession>L9Y747</accession>
<dbReference type="PATRIC" id="fig|1227496.3.peg.1337"/>
<evidence type="ECO:0000256" key="2">
    <source>
        <dbReference type="SAM" id="Phobius"/>
    </source>
</evidence>
<feature type="compositionally biased region" description="Polar residues" evidence="1">
    <location>
        <begin position="145"/>
        <end position="169"/>
    </location>
</feature>
<dbReference type="AlphaFoldDB" id="L9Y747"/>
<evidence type="ECO:0000313" key="5">
    <source>
        <dbReference type="Proteomes" id="UP000011632"/>
    </source>
</evidence>
<dbReference type="EMBL" id="AOID01000021">
    <property type="protein sequence ID" value="ELY68753.1"/>
    <property type="molecule type" value="Genomic_DNA"/>
</dbReference>
<sequence>MLSPKILSAAATICFLFAFAAPTVALTLGEDSTSNDVVLEPVDAGYATLEDGELVLEFAALNDHAETTFAEVFTVEVGENVDDVEAIWIDHDIEGVTFYADGAAITNDSRLALTAGDTETVGVTVDTRMVQETTETFTITVQYTETETDPNQSGGTSGSVSPTIEGTNLTVSPTTLETGETTTVNATYRNLGETEAITPRLTVDGTVVDQQSITLEPGETRTVSFERQMEWPGTYDVGIAGVGTESVTVEGPPIDIVDATIDDGELTAGESTAIRATVRNPTDTAVDRTLEVAIDGIVVDSRAVTIPANGERTVVFERQFDEAGTYEIDVSGVDAGTVTVDERPTLSIRNRELSAATTAAIAPPATAGLLFLAMAANRRWAFVR</sequence>
<keyword evidence="2" id="KW-0812">Transmembrane</keyword>
<name>L9Y747_9EURY</name>
<protein>
    <recommendedName>
        <fullName evidence="3">CARDB domain-containing protein</fullName>
    </recommendedName>
</protein>
<keyword evidence="2" id="KW-0472">Membrane</keyword>
<dbReference type="Proteomes" id="UP000011632">
    <property type="component" value="Unassembled WGS sequence"/>
</dbReference>
<reference evidence="4 5" key="1">
    <citation type="journal article" date="2014" name="PLoS Genet.">
        <title>Phylogenetically driven sequencing of extremely halophilic archaea reveals strategies for static and dynamic osmo-response.</title>
        <authorList>
            <person name="Becker E.A."/>
            <person name="Seitzer P.M."/>
            <person name="Tritt A."/>
            <person name="Larsen D."/>
            <person name="Krusor M."/>
            <person name="Yao A.I."/>
            <person name="Wu D."/>
            <person name="Madern D."/>
            <person name="Eisen J.A."/>
            <person name="Darling A.E."/>
            <person name="Facciotti M.T."/>
        </authorList>
    </citation>
    <scope>NUCLEOTIDE SEQUENCE [LARGE SCALE GENOMIC DNA]</scope>
    <source>
        <strain evidence="4 5">JCM 10478</strain>
    </source>
</reference>
<dbReference type="STRING" id="1227496.C489_06618"/>
<evidence type="ECO:0000259" key="3">
    <source>
        <dbReference type="Pfam" id="PF07705"/>
    </source>
</evidence>
<dbReference type="RefSeq" id="WP_006430380.1">
    <property type="nucleotide sequence ID" value="NZ_AOID01000021.1"/>
</dbReference>
<dbReference type="Gene3D" id="2.60.40.10">
    <property type="entry name" value="Immunoglobulins"/>
    <property type="match status" value="2"/>
</dbReference>
<dbReference type="InterPro" id="IPR013783">
    <property type="entry name" value="Ig-like_fold"/>
</dbReference>
<dbReference type="Pfam" id="PF07705">
    <property type="entry name" value="CARDB"/>
    <property type="match status" value="1"/>
</dbReference>
<dbReference type="OrthoDB" id="271491at2157"/>
<evidence type="ECO:0000313" key="4">
    <source>
        <dbReference type="EMBL" id="ELY68753.1"/>
    </source>
</evidence>
<feature type="transmembrane region" description="Helical" evidence="2">
    <location>
        <begin position="353"/>
        <end position="376"/>
    </location>
</feature>
<feature type="region of interest" description="Disordered" evidence="1">
    <location>
        <begin position="145"/>
        <end position="173"/>
    </location>
</feature>
<keyword evidence="5" id="KW-1185">Reference proteome</keyword>
<comment type="caution">
    <text evidence="4">The sequence shown here is derived from an EMBL/GenBank/DDBJ whole genome shotgun (WGS) entry which is preliminary data.</text>
</comment>
<evidence type="ECO:0000256" key="1">
    <source>
        <dbReference type="SAM" id="MobiDB-lite"/>
    </source>
</evidence>
<gene>
    <name evidence="4" type="ORF">C489_06618</name>
</gene>
<dbReference type="InterPro" id="IPR011635">
    <property type="entry name" value="CARDB"/>
</dbReference>